<protein>
    <submittedName>
        <fullName evidence="1">Uncharacterized protein</fullName>
    </submittedName>
</protein>
<dbReference type="EMBL" id="VSRR010004918">
    <property type="protein sequence ID" value="MPC41081.1"/>
    <property type="molecule type" value="Genomic_DNA"/>
</dbReference>
<gene>
    <name evidence="1" type="ORF">E2C01_034662</name>
</gene>
<name>A0A5B7F245_PORTR</name>
<sequence>MLPVLVADMEEHCLLGLDFLVQSAACVDLERMQMQVRGETVPLILEDTAEQVESSHVEDERPELHC</sequence>
<accession>A0A5B7F245</accession>
<comment type="caution">
    <text evidence="1">The sequence shown here is derived from an EMBL/GenBank/DDBJ whole genome shotgun (WGS) entry which is preliminary data.</text>
</comment>
<dbReference type="AlphaFoldDB" id="A0A5B7F245"/>
<reference evidence="1 2" key="1">
    <citation type="submission" date="2019-05" db="EMBL/GenBank/DDBJ databases">
        <title>Another draft genome of Portunus trituberculatus and its Hox gene families provides insights of decapod evolution.</title>
        <authorList>
            <person name="Jeong J.-H."/>
            <person name="Song I."/>
            <person name="Kim S."/>
            <person name="Choi T."/>
            <person name="Kim D."/>
            <person name="Ryu S."/>
            <person name="Kim W."/>
        </authorList>
    </citation>
    <scope>NUCLEOTIDE SEQUENCE [LARGE SCALE GENOMIC DNA]</scope>
    <source>
        <tissue evidence="1">Muscle</tissue>
    </source>
</reference>
<keyword evidence="2" id="KW-1185">Reference proteome</keyword>
<evidence type="ECO:0000313" key="1">
    <source>
        <dbReference type="EMBL" id="MPC41081.1"/>
    </source>
</evidence>
<evidence type="ECO:0000313" key="2">
    <source>
        <dbReference type="Proteomes" id="UP000324222"/>
    </source>
</evidence>
<organism evidence="1 2">
    <name type="scientific">Portunus trituberculatus</name>
    <name type="common">Swimming crab</name>
    <name type="synonym">Neptunus trituberculatus</name>
    <dbReference type="NCBI Taxonomy" id="210409"/>
    <lineage>
        <taxon>Eukaryota</taxon>
        <taxon>Metazoa</taxon>
        <taxon>Ecdysozoa</taxon>
        <taxon>Arthropoda</taxon>
        <taxon>Crustacea</taxon>
        <taxon>Multicrustacea</taxon>
        <taxon>Malacostraca</taxon>
        <taxon>Eumalacostraca</taxon>
        <taxon>Eucarida</taxon>
        <taxon>Decapoda</taxon>
        <taxon>Pleocyemata</taxon>
        <taxon>Brachyura</taxon>
        <taxon>Eubrachyura</taxon>
        <taxon>Portunoidea</taxon>
        <taxon>Portunidae</taxon>
        <taxon>Portuninae</taxon>
        <taxon>Portunus</taxon>
    </lineage>
</organism>
<proteinExistence type="predicted"/>
<dbReference type="Proteomes" id="UP000324222">
    <property type="component" value="Unassembled WGS sequence"/>
</dbReference>